<dbReference type="SUPFAM" id="SSF52777">
    <property type="entry name" value="CoA-dependent acyltransferases"/>
    <property type="match status" value="1"/>
</dbReference>
<sequence>MKEIDIEKWNRKEHFEFFSKMVSPYFGVTTEVNCTKAFQKAKDNSISFFAYYMHQSIKAVNEIPEFKLRIIDDKVFELDTIHVGTTIGRKDGTFAFTFVNYSDNFESFNTNLQEEIDAVQNSSGLRLNGEDRKINLVRYSTLPWVSFSAILHPTNLNSKESVPKITFGKLSERNHEKFLPISIEAHHGLMDGFHIAQYLEKFQHFLNS</sequence>
<dbReference type="RefSeq" id="WP_109568019.1">
    <property type="nucleotide sequence ID" value="NZ_CP029463.1"/>
</dbReference>
<dbReference type="KEGG" id="fse:DI487_01130"/>
<dbReference type="AlphaFoldDB" id="A0A2U8QR65"/>
<proteinExistence type="predicted"/>
<feature type="active site" description="Proton acceptor" evidence="1">
    <location>
        <position position="187"/>
    </location>
</feature>
<dbReference type="GO" id="GO:0008811">
    <property type="term" value="F:chloramphenicol O-acetyltransferase activity"/>
    <property type="evidence" value="ECO:0007669"/>
    <property type="project" value="InterPro"/>
</dbReference>
<keyword evidence="3" id="KW-1185">Reference proteome</keyword>
<keyword evidence="2" id="KW-0808">Transferase</keyword>
<dbReference type="Gene3D" id="3.30.559.10">
    <property type="entry name" value="Chloramphenicol acetyltransferase-like domain"/>
    <property type="match status" value="1"/>
</dbReference>
<reference evidence="2 3" key="1">
    <citation type="submission" date="2018-05" db="EMBL/GenBank/DDBJ databases">
        <title>Flavobacterium sp. MEBiC07310.</title>
        <authorList>
            <person name="Baek K."/>
        </authorList>
    </citation>
    <scope>NUCLEOTIDE SEQUENCE [LARGE SCALE GENOMIC DNA]</scope>
    <source>
        <strain evidence="2 3">MEBiC07310</strain>
    </source>
</reference>
<dbReference type="PIRSF" id="PIRSF000440">
    <property type="entry name" value="CAT"/>
    <property type="match status" value="1"/>
</dbReference>
<gene>
    <name evidence="2" type="ORF">DI487_01130</name>
</gene>
<organism evidence="2 3">
    <name type="scientific">Flavobacterium sediminis</name>
    <dbReference type="NCBI Taxonomy" id="2201181"/>
    <lineage>
        <taxon>Bacteria</taxon>
        <taxon>Pseudomonadati</taxon>
        <taxon>Bacteroidota</taxon>
        <taxon>Flavobacteriia</taxon>
        <taxon>Flavobacteriales</taxon>
        <taxon>Flavobacteriaceae</taxon>
        <taxon>Flavobacterium</taxon>
    </lineage>
</organism>
<dbReference type="SMART" id="SM01059">
    <property type="entry name" value="CAT"/>
    <property type="match status" value="1"/>
</dbReference>
<evidence type="ECO:0000256" key="1">
    <source>
        <dbReference type="PIRSR" id="PIRSR000440-1"/>
    </source>
</evidence>
<dbReference type="InterPro" id="IPR001707">
    <property type="entry name" value="Cmp_AcTrfase"/>
</dbReference>
<protein>
    <submittedName>
        <fullName evidence="2">Chloramphenicol acetyltransferase</fullName>
    </submittedName>
</protein>
<dbReference type="EMBL" id="CP029463">
    <property type="protein sequence ID" value="AWM12610.1"/>
    <property type="molecule type" value="Genomic_DNA"/>
</dbReference>
<evidence type="ECO:0000313" key="2">
    <source>
        <dbReference type="EMBL" id="AWM12610.1"/>
    </source>
</evidence>
<dbReference type="Proteomes" id="UP000245429">
    <property type="component" value="Chromosome"/>
</dbReference>
<dbReference type="PANTHER" id="PTHR38474:SF1">
    <property type="entry name" value="SLR0299 PROTEIN"/>
    <property type="match status" value="1"/>
</dbReference>
<name>A0A2U8QR65_9FLAO</name>
<dbReference type="OrthoDB" id="9801766at2"/>
<dbReference type="PANTHER" id="PTHR38474">
    <property type="entry name" value="SLR0299 PROTEIN"/>
    <property type="match status" value="1"/>
</dbReference>
<accession>A0A2U8QR65</accession>
<evidence type="ECO:0000313" key="3">
    <source>
        <dbReference type="Proteomes" id="UP000245429"/>
    </source>
</evidence>
<dbReference type="Pfam" id="PF00302">
    <property type="entry name" value="CAT"/>
    <property type="match status" value="1"/>
</dbReference>
<dbReference type="InterPro" id="IPR023213">
    <property type="entry name" value="CAT-like_dom_sf"/>
</dbReference>